<comment type="caution">
    <text evidence="2">The sequence shown here is derived from an EMBL/GenBank/DDBJ whole genome shotgun (WGS) entry which is preliminary data.</text>
</comment>
<dbReference type="EMBL" id="BAAFZP010000002">
    <property type="protein sequence ID" value="GAB1584444.1"/>
    <property type="molecule type" value="Genomic_DNA"/>
</dbReference>
<gene>
    <name evidence="2" type="ORF">PPNSA23_43870</name>
</gene>
<reference evidence="2 3" key="1">
    <citation type="submission" date="2024-10" db="EMBL/GenBank/DDBJ databases">
        <title>Isolation, draft genome sequencing and identification of Phyllobacterium sp. NSA23, isolated from leaf soil.</title>
        <authorList>
            <person name="Akita H."/>
        </authorList>
    </citation>
    <scope>NUCLEOTIDE SEQUENCE [LARGE SCALE GENOMIC DNA]</scope>
    <source>
        <strain evidence="2 3">NSA23</strain>
    </source>
</reference>
<evidence type="ECO:0008006" key="4">
    <source>
        <dbReference type="Google" id="ProtNLM"/>
    </source>
</evidence>
<accession>A0ABQ0H694</accession>
<evidence type="ECO:0000313" key="2">
    <source>
        <dbReference type="EMBL" id="GAB1584444.1"/>
    </source>
</evidence>
<organism evidence="2 3">
    <name type="scientific">Phyllobacterium phragmitis</name>
    <dbReference type="NCBI Taxonomy" id="2670329"/>
    <lineage>
        <taxon>Bacteria</taxon>
        <taxon>Pseudomonadati</taxon>
        <taxon>Pseudomonadota</taxon>
        <taxon>Alphaproteobacteria</taxon>
        <taxon>Hyphomicrobiales</taxon>
        <taxon>Phyllobacteriaceae</taxon>
        <taxon>Phyllobacterium</taxon>
    </lineage>
</organism>
<proteinExistence type="predicted"/>
<keyword evidence="3" id="KW-1185">Reference proteome</keyword>
<protein>
    <recommendedName>
        <fullName evidence="4">Transposase DDE domain-containing protein</fullName>
    </recommendedName>
</protein>
<name>A0ABQ0H694_9HYPH</name>
<evidence type="ECO:0000313" key="3">
    <source>
        <dbReference type="Proteomes" id="UP001628091"/>
    </source>
</evidence>
<sequence length="130" mass="14364">MQVFGNAQRADHRQFLMDKANTCRNALRDGGQANLPSIKFDPASIRLQSAGENVHERRFTSTVLAQKSDYLSRIKVKVHGMKDAVAAETLGNAARADKRRTRQGADDGTAGWKSEITLHRRASAACLQQE</sequence>
<feature type="region of interest" description="Disordered" evidence="1">
    <location>
        <begin position="92"/>
        <end position="112"/>
    </location>
</feature>
<evidence type="ECO:0000256" key="1">
    <source>
        <dbReference type="SAM" id="MobiDB-lite"/>
    </source>
</evidence>
<dbReference type="Proteomes" id="UP001628091">
    <property type="component" value="Unassembled WGS sequence"/>
</dbReference>